<dbReference type="PANTHER" id="PTHR14042">
    <property type="entry name" value="DOPEY-RELATED"/>
    <property type="match status" value="1"/>
</dbReference>
<dbReference type="EMBL" id="OB794613">
    <property type="protein sequence ID" value="CAD7430721.1"/>
    <property type="molecule type" value="Genomic_DNA"/>
</dbReference>
<dbReference type="AlphaFoldDB" id="A0A7R9ECS5"/>
<sequence length="192" mass="21309">MDPGAQLATSIWWLLVVRRSSHIRVLSALDSSWVVNSNNGLHAHGHPHWLQLMLAAAKLLDMAVLLPAHRLPQFQMYRWAFVGNAEPTHLDNNQTQEGTPQTPDFVPHVVRIAKLMDNKFAGSVEAPVRVPGQLLLVVSSVRSLQELHPFFTAMSTHSTASALSDSLQGRTGGLLDIEAIVERDFLERFPAR</sequence>
<accession>A0A7R9ECS5</accession>
<reference evidence="1" key="1">
    <citation type="submission" date="2020-11" db="EMBL/GenBank/DDBJ databases">
        <authorList>
            <person name="Tran Van P."/>
        </authorList>
    </citation>
    <scope>NUCLEOTIDE SEQUENCE</scope>
</reference>
<proteinExistence type="predicted"/>
<dbReference type="PANTHER" id="PTHR14042:SF24">
    <property type="entry name" value="PROTEIN DOPEY-1 HOMOLOG"/>
    <property type="match status" value="1"/>
</dbReference>
<name>A0A7R9ECS5_9NEOP</name>
<organism evidence="1">
    <name type="scientific">Timema monikensis</name>
    <dbReference type="NCBI Taxonomy" id="170555"/>
    <lineage>
        <taxon>Eukaryota</taxon>
        <taxon>Metazoa</taxon>
        <taxon>Ecdysozoa</taxon>
        <taxon>Arthropoda</taxon>
        <taxon>Hexapoda</taxon>
        <taxon>Insecta</taxon>
        <taxon>Pterygota</taxon>
        <taxon>Neoptera</taxon>
        <taxon>Polyneoptera</taxon>
        <taxon>Phasmatodea</taxon>
        <taxon>Timematodea</taxon>
        <taxon>Timematoidea</taxon>
        <taxon>Timematidae</taxon>
        <taxon>Timema</taxon>
    </lineage>
</organism>
<protein>
    <submittedName>
        <fullName evidence="1">Uncharacterized protein</fullName>
    </submittedName>
</protein>
<dbReference type="GO" id="GO:0005829">
    <property type="term" value="C:cytosol"/>
    <property type="evidence" value="ECO:0007669"/>
    <property type="project" value="GOC"/>
</dbReference>
<dbReference type="GO" id="GO:0005768">
    <property type="term" value="C:endosome"/>
    <property type="evidence" value="ECO:0007669"/>
    <property type="project" value="TreeGrafter"/>
</dbReference>
<dbReference type="GO" id="GO:0005802">
    <property type="term" value="C:trans-Golgi network"/>
    <property type="evidence" value="ECO:0007669"/>
    <property type="project" value="TreeGrafter"/>
</dbReference>
<dbReference type="GO" id="GO:0006895">
    <property type="term" value="P:Golgi to endosome transport"/>
    <property type="evidence" value="ECO:0007669"/>
    <property type="project" value="InterPro"/>
</dbReference>
<evidence type="ECO:0000313" key="1">
    <source>
        <dbReference type="EMBL" id="CAD7430721.1"/>
    </source>
</evidence>
<gene>
    <name evidence="1" type="ORF">TMSB3V08_LOCUS7471</name>
</gene>
<dbReference type="InterPro" id="IPR040314">
    <property type="entry name" value="DOP1"/>
</dbReference>